<proteinExistence type="predicted"/>
<dbReference type="SUPFAM" id="SSF110296">
    <property type="entry name" value="Oligoxyloglucan reducing end-specific cellobiohydrolase"/>
    <property type="match status" value="1"/>
</dbReference>
<evidence type="ECO:0000256" key="1">
    <source>
        <dbReference type="SAM" id="SignalP"/>
    </source>
</evidence>
<feature type="chain" id="PRO_5012211935" description="Glycosyl hydrolase" evidence="1">
    <location>
        <begin position="27"/>
        <end position="300"/>
    </location>
</feature>
<dbReference type="CDD" id="cd15482">
    <property type="entry name" value="Sialidase_non-viral"/>
    <property type="match status" value="1"/>
</dbReference>
<dbReference type="RefSeq" id="WP_077277482.1">
    <property type="nucleotide sequence ID" value="NZ_MVBK01000010.1"/>
</dbReference>
<organism evidence="2 3">
    <name type="scientific">Thioalkalivibrio denitrificans</name>
    <dbReference type="NCBI Taxonomy" id="108003"/>
    <lineage>
        <taxon>Bacteria</taxon>
        <taxon>Pseudomonadati</taxon>
        <taxon>Pseudomonadota</taxon>
        <taxon>Gammaproteobacteria</taxon>
        <taxon>Chromatiales</taxon>
        <taxon>Ectothiorhodospiraceae</taxon>
        <taxon>Thioalkalivibrio</taxon>
    </lineage>
</organism>
<dbReference type="GO" id="GO:0010411">
    <property type="term" value="P:xyloglucan metabolic process"/>
    <property type="evidence" value="ECO:0007669"/>
    <property type="project" value="TreeGrafter"/>
</dbReference>
<dbReference type="OrthoDB" id="5664384at2"/>
<dbReference type="STRING" id="108003.B1C78_02130"/>
<evidence type="ECO:0000313" key="2">
    <source>
        <dbReference type="EMBL" id="OOG28133.1"/>
    </source>
</evidence>
<dbReference type="PANTHER" id="PTHR43739">
    <property type="entry name" value="XYLOGLUCANASE (EUROFUNG)"/>
    <property type="match status" value="1"/>
</dbReference>
<dbReference type="EMBL" id="MVBK01000010">
    <property type="protein sequence ID" value="OOG28133.1"/>
    <property type="molecule type" value="Genomic_DNA"/>
</dbReference>
<comment type="caution">
    <text evidence="2">The sequence shown here is derived from an EMBL/GenBank/DDBJ whole genome shotgun (WGS) entry which is preliminary data.</text>
</comment>
<keyword evidence="3" id="KW-1185">Reference proteome</keyword>
<accession>A0A1V3NT48</accession>
<gene>
    <name evidence="2" type="ORF">B1C78_02130</name>
</gene>
<dbReference type="Proteomes" id="UP000189462">
    <property type="component" value="Unassembled WGS sequence"/>
</dbReference>
<evidence type="ECO:0000313" key="3">
    <source>
        <dbReference type="Proteomes" id="UP000189462"/>
    </source>
</evidence>
<dbReference type="AlphaFoldDB" id="A0A1V3NT48"/>
<dbReference type="InterPro" id="IPR015943">
    <property type="entry name" value="WD40/YVTN_repeat-like_dom_sf"/>
</dbReference>
<reference evidence="2 3" key="1">
    <citation type="submission" date="2017-02" db="EMBL/GenBank/DDBJ databases">
        <title>Genomic diversity within the haloalkaliphilic genus Thioalkalivibrio.</title>
        <authorList>
            <person name="Ahn A.-C."/>
            <person name="Meier-Kolthoff J."/>
            <person name="Overmars L."/>
            <person name="Richter M."/>
            <person name="Woyke T."/>
            <person name="Sorokin D.Y."/>
            <person name="Muyzer G."/>
        </authorList>
    </citation>
    <scope>NUCLEOTIDE SEQUENCE [LARGE SCALE GENOMIC DNA]</scope>
    <source>
        <strain evidence="2 3">ALJD</strain>
    </source>
</reference>
<protein>
    <recommendedName>
        <fullName evidence="4">Glycosyl hydrolase</fullName>
    </recommendedName>
</protein>
<name>A0A1V3NT48_9GAMM</name>
<keyword evidence="1" id="KW-0732">Signal</keyword>
<evidence type="ECO:0008006" key="4">
    <source>
        <dbReference type="Google" id="ProtNLM"/>
    </source>
</evidence>
<dbReference type="Gene3D" id="2.130.10.10">
    <property type="entry name" value="YVTN repeat-like/Quinoprotein amine dehydrogenase"/>
    <property type="match status" value="2"/>
</dbReference>
<dbReference type="PROSITE" id="PS51257">
    <property type="entry name" value="PROKAR_LIPOPROTEIN"/>
    <property type="match status" value="1"/>
</dbReference>
<sequence length="300" mass="32629">MFNTHRPGTLAAAALACLIASSGLGADTRETTTISALAERTHFHGIAVARHDPSLIYLATHHGLYGMSPDGGAWLISDHEDDLMGFTTHPQADKLLFASGHPAQGGNLGFIVSDDAGRSWEKRADGVDGPVDFHQMDVSKADPDVIYGVYRGLQRSTDGGHSWERVGRQPDGLISLAASARDVNTVYAATQQGLWKSTDAGRSWTSRAHPEPRPVSKVHVTDDGQIQAFIVGVGLVRASENDLEWEIISRDFGPRVILHMDVDPADPDRMYAVMVDTQARQQSIWRTRDGGRNWSRVGVS</sequence>
<dbReference type="PANTHER" id="PTHR43739:SF5">
    <property type="entry name" value="EXO-ALPHA-SIALIDASE"/>
    <property type="match status" value="1"/>
</dbReference>
<dbReference type="InterPro" id="IPR052025">
    <property type="entry name" value="Xyloglucanase_GH74"/>
</dbReference>
<feature type="signal peptide" evidence="1">
    <location>
        <begin position="1"/>
        <end position="26"/>
    </location>
</feature>